<dbReference type="EMBL" id="CCBP010000449">
    <property type="protein sequence ID" value="CDO77315.1"/>
    <property type="molecule type" value="Genomic_DNA"/>
</dbReference>
<comment type="caution">
    <text evidence="5">The sequence shown here is derived from an EMBL/GenBank/DDBJ whole genome shotgun (WGS) entry which is preliminary data.</text>
</comment>
<feature type="region of interest" description="Disordered" evidence="3">
    <location>
        <begin position="1"/>
        <end position="91"/>
    </location>
</feature>
<keyword evidence="1" id="KW-0677">Repeat</keyword>
<dbReference type="InterPro" id="IPR004087">
    <property type="entry name" value="KH_dom"/>
</dbReference>
<organism evidence="5 6">
    <name type="scientific">Pycnoporus cinnabarinus</name>
    <name type="common">Cinnabar-red polypore</name>
    <name type="synonym">Trametes cinnabarina</name>
    <dbReference type="NCBI Taxonomy" id="5643"/>
    <lineage>
        <taxon>Eukaryota</taxon>
        <taxon>Fungi</taxon>
        <taxon>Dikarya</taxon>
        <taxon>Basidiomycota</taxon>
        <taxon>Agaricomycotina</taxon>
        <taxon>Agaricomycetes</taxon>
        <taxon>Polyporales</taxon>
        <taxon>Polyporaceae</taxon>
        <taxon>Trametes</taxon>
    </lineage>
</organism>
<feature type="domain" description="K Homology" evidence="4">
    <location>
        <begin position="1206"/>
        <end position="1275"/>
    </location>
</feature>
<feature type="region of interest" description="Disordered" evidence="3">
    <location>
        <begin position="1130"/>
        <end position="1149"/>
    </location>
</feature>
<dbReference type="CDD" id="cd22450">
    <property type="entry name" value="KH-I_ScSCP160_rpt5"/>
    <property type="match status" value="1"/>
</dbReference>
<feature type="domain" description="K Homology" evidence="4">
    <location>
        <begin position="179"/>
        <end position="281"/>
    </location>
</feature>
<evidence type="ECO:0000313" key="5">
    <source>
        <dbReference type="EMBL" id="CDO77315.1"/>
    </source>
</evidence>
<name>A0A060SSJ8_PYCCI</name>
<evidence type="ECO:0000256" key="3">
    <source>
        <dbReference type="SAM" id="MobiDB-lite"/>
    </source>
</evidence>
<evidence type="ECO:0000256" key="1">
    <source>
        <dbReference type="ARBA" id="ARBA00022737"/>
    </source>
</evidence>
<feature type="domain" description="K Homology" evidence="4">
    <location>
        <begin position="764"/>
        <end position="843"/>
    </location>
</feature>
<feature type="region of interest" description="Disordered" evidence="3">
    <location>
        <begin position="215"/>
        <end position="255"/>
    </location>
</feature>
<protein>
    <recommendedName>
        <fullName evidence="4">K Homology domain-containing protein</fullName>
    </recommendedName>
</protein>
<dbReference type="OMA" id="DHAGQQV"/>
<dbReference type="InterPro" id="IPR036612">
    <property type="entry name" value="KH_dom_type_1_sf"/>
</dbReference>
<feature type="domain" description="K Homology" evidence="4">
    <location>
        <begin position="355"/>
        <end position="420"/>
    </location>
</feature>
<dbReference type="SMART" id="SM00322">
    <property type="entry name" value="KH"/>
    <property type="match status" value="9"/>
</dbReference>
<dbReference type="STRING" id="5643.A0A060SSJ8"/>
<keyword evidence="2" id="KW-0694">RNA-binding</keyword>
<dbReference type="CDD" id="cd22448">
    <property type="entry name" value="KH-I_ScSCP160_rpt3"/>
    <property type="match status" value="1"/>
</dbReference>
<evidence type="ECO:0000313" key="6">
    <source>
        <dbReference type="Proteomes" id="UP000029665"/>
    </source>
</evidence>
<keyword evidence="6" id="KW-1185">Reference proteome</keyword>
<feature type="region of interest" description="Disordered" evidence="3">
    <location>
        <begin position="711"/>
        <end position="736"/>
    </location>
</feature>
<dbReference type="PANTHER" id="PTHR10288">
    <property type="entry name" value="KH DOMAIN CONTAINING RNA BINDING PROTEIN"/>
    <property type="match status" value="1"/>
</dbReference>
<dbReference type="OrthoDB" id="10027144at2759"/>
<feature type="domain" description="K Homology" evidence="4">
    <location>
        <begin position="922"/>
        <end position="999"/>
    </location>
</feature>
<evidence type="ECO:0000256" key="2">
    <source>
        <dbReference type="PROSITE-ProRule" id="PRU00117"/>
    </source>
</evidence>
<dbReference type="InterPro" id="IPR004088">
    <property type="entry name" value="KH_dom_type_1"/>
</dbReference>
<reference evidence="5" key="1">
    <citation type="submission" date="2014-01" db="EMBL/GenBank/DDBJ databases">
        <title>The genome of the white-rot fungus Pycnoporus cinnabarinus: a basidiomycete model with a versatile arsenal for lignocellulosic biomass breakdown.</title>
        <authorList>
            <person name="Levasseur A."/>
            <person name="Lomascolo A."/>
            <person name="Ruiz-Duenas F.J."/>
            <person name="Uzan E."/>
            <person name="Piumi F."/>
            <person name="Kues U."/>
            <person name="Ram A.F.J."/>
            <person name="Murat C."/>
            <person name="Haon M."/>
            <person name="Benoit I."/>
            <person name="Arfi Y."/>
            <person name="Chevret D."/>
            <person name="Drula E."/>
            <person name="Kwon M.J."/>
            <person name="Gouret P."/>
            <person name="Lesage-Meessen L."/>
            <person name="Lombard V."/>
            <person name="Mariette J."/>
            <person name="Noirot C."/>
            <person name="Park J."/>
            <person name="Patyshakuliyeva A."/>
            <person name="Wieneger R.A.B."/>
            <person name="Wosten H.A.B."/>
            <person name="Martin F."/>
            <person name="Coutinho P.M."/>
            <person name="de Vries R."/>
            <person name="Martinez A.T."/>
            <person name="Klopp C."/>
            <person name="Pontarotti P."/>
            <person name="Henrissat B."/>
            <person name="Record E."/>
        </authorList>
    </citation>
    <scope>NUCLEOTIDE SEQUENCE [LARGE SCALE GENOMIC DNA]</scope>
    <source>
        <strain evidence="5">BRFM137</strain>
    </source>
</reference>
<feature type="domain" description="K Homology" evidence="4">
    <location>
        <begin position="848"/>
        <end position="918"/>
    </location>
</feature>
<feature type="domain" description="K Homology" evidence="4">
    <location>
        <begin position="667"/>
        <end position="760"/>
    </location>
</feature>
<feature type="domain" description="K Homology" evidence="4">
    <location>
        <begin position="1003"/>
        <end position="1088"/>
    </location>
</feature>
<dbReference type="Gene3D" id="3.30.1370.10">
    <property type="entry name" value="K Homology domain, type 1"/>
    <property type="match status" value="9"/>
</dbReference>
<dbReference type="CDD" id="cd00105">
    <property type="entry name" value="KH-I"/>
    <property type="match status" value="3"/>
</dbReference>
<dbReference type="GO" id="GO:0003723">
    <property type="term" value="F:RNA binding"/>
    <property type="evidence" value="ECO:0007669"/>
    <property type="project" value="UniProtKB-UniRule"/>
</dbReference>
<evidence type="ECO:0000259" key="4">
    <source>
        <dbReference type="SMART" id="SM00322"/>
    </source>
</evidence>
<sequence>MAQALSAADLQVRPAPRTDAPSYTLMPSQRRHELEGAPDPFPSLVDDSPVKPRAPRSNGVIDTDSQEAFPSLAPAAQPGNKPAAPAWGANAGPRIKPQAAKQPLVSDSFILSSIDLSTAGKDGKPISLGEVMRQVMAQYKVKLDASTNQKSHQTTFYLKAESKKELEKAKKSLLALLSPVVTLTLNAPASTIPTIIGPKGVTLKQVRDQTNVKIDIPRRDTLAPANGHANGDAHTPSGTATPQPTSPVDGDEEEEPTVPITIIGPQPLAYEAQALLNEIIATKRSRTTQRVRDIPEHVLPFLLPRRAQFEAAAEGGDITLSLNAGAREITVSGDRDAVTRVIDSIKSAVEFFKTETIPLKLTLPKRQHRLLSGKNAEEIMAKARCAVLVPKPEDPSEEITIWGKATDVGQGVQAVMEKANSAYIHEFPLPGPIALSRQLLTYMVRVNYAKTLASTNPGVQVYTPPVATWERASVLNVDIIGEKPKVDAAVSQFSATIGKLFGGTKEVPIDWLVHRIINSHKNAKKIKGFHEAHNVLVFFPPESAEQSSVLLVYDPTSPNASPSPVEKAKNLEDVEKELLKMAHDAADVKTQIVTVEKKWHDAVVGRSGTTLNAIIGEDKTLSIKVGAEAGQPSEDAILVRGISADVDRAVGEILKIVEDAKNDEIVSSYAVEFDIDREFVGRIVGAGGASVNRLRDTLGVKIDFSDEADGAEKEREKEVVSGGKKKKGGAGGAHPKSRVKIVGRKENVEEAKRRIQAQAERLADETSEVLKIPHQYHSSLIGQNGKYVIRLEEKYGVKITFPREAHADGEGKTREQLKADEVLVKGGRKGVAQAKQELMDAVEFEKESNNVVKFTVPSRSVARILGKGGATINEIKDNTGAQIDVDKASDDSASANITVRGTKKAITEAKAAILAISEQVQEETTATVEVPSKFHRTIIGAGGQGLKDLIARCGGPTDSRAQAGLIRFPRQGDSGDEVHLRGDPKLVAKLKAELEKTVKTLKDRVVLGVDIPVSQHRALIGRGGQHLNDLQARTGAQFQFPGSRSYTQVGEPENAADLAGVEPANIVKVSGPRAACEKAVEELKSQIKPPAPEAVTGTITVPLKYHYAVSQQGNLFRQLRSFGVHVDHSVQPTKPAVPPQPASQAGNTDARIDDPDAEAAAGGVQWQVVPNYQDAEEGESVWTLKARDQAGLDRALKAIKESLEHAEKMTHVGFLTLPDRSMFPRIVGAKGSNVARLRNESGADITVNRDDNTIVIVGSETAIETAKEAILNMTANSNNNRGRGRRED</sequence>
<feature type="domain" description="K Homology" evidence="4">
    <location>
        <begin position="587"/>
        <end position="658"/>
    </location>
</feature>
<dbReference type="HOGENOM" id="CLU_003293_1_1_1"/>
<dbReference type="PROSITE" id="PS50084">
    <property type="entry name" value="KH_TYPE_1"/>
    <property type="match status" value="8"/>
</dbReference>
<accession>A0A060SSJ8</accession>
<gene>
    <name evidence="5" type="ORF">BN946_scf184775.g5</name>
</gene>
<proteinExistence type="predicted"/>
<feature type="compositionally biased region" description="Low complexity" evidence="3">
    <location>
        <begin position="78"/>
        <end position="91"/>
    </location>
</feature>
<dbReference type="Proteomes" id="UP000029665">
    <property type="component" value="Unassembled WGS sequence"/>
</dbReference>
<dbReference type="Pfam" id="PF00013">
    <property type="entry name" value="KH_1"/>
    <property type="match status" value="6"/>
</dbReference>
<dbReference type="SUPFAM" id="SSF54791">
    <property type="entry name" value="Eukaryotic type KH-domain (KH-domain type I)"/>
    <property type="match status" value="8"/>
</dbReference>